<evidence type="ECO:0000259" key="11">
    <source>
        <dbReference type="PROSITE" id="PS51471"/>
    </source>
</evidence>
<evidence type="ECO:0000256" key="3">
    <source>
        <dbReference type="ARBA" id="ARBA00022723"/>
    </source>
</evidence>
<dbReference type="InterPro" id="IPR005123">
    <property type="entry name" value="Oxoglu/Fe-dep_dioxygenase_dom"/>
</dbReference>
<dbReference type="GO" id="GO:0141152">
    <property type="term" value="F:glycerol-3-phosphate dehydrogenase (NAD+) activity"/>
    <property type="evidence" value="ECO:0007669"/>
    <property type="project" value="UniProtKB-UniRule"/>
</dbReference>
<dbReference type="InterPro" id="IPR006168">
    <property type="entry name" value="G3P_DH_NAD-dep"/>
</dbReference>
<dbReference type="AlphaFoldDB" id="A0A3F2RP40"/>
<evidence type="ECO:0000256" key="5">
    <source>
        <dbReference type="ARBA" id="ARBA00023002"/>
    </source>
</evidence>
<evidence type="ECO:0000313" key="12">
    <source>
        <dbReference type="EMBL" id="RLN51580.1"/>
    </source>
</evidence>
<keyword evidence="3" id="KW-0479">Metal-binding</keyword>
<dbReference type="InterPro" id="IPR017751">
    <property type="entry name" value="G3P_DH_NAD-dep_euk"/>
</dbReference>
<comment type="caution">
    <text evidence="13">The sequence shown here is derived from an EMBL/GenBank/DDBJ whole genome shotgun (WGS) entry which is preliminary data.</text>
</comment>
<dbReference type="InterPro" id="IPR036291">
    <property type="entry name" value="NAD(P)-bd_dom_sf"/>
</dbReference>
<evidence type="ECO:0000256" key="4">
    <source>
        <dbReference type="ARBA" id="ARBA00022964"/>
    </source>
</evidence>
<comment type="similarity">
    <text evidence="2 9">Belongs to the NAD-dependent glycerol-3-phosphate dehydrogenase family.</text>
</comment>
<name>A0A3F2RP40_9STRA</name>
<keyword evidence="4" id="KW-0223">Dioxygenase</keyword>
<gene>
    <name evidence="12" type="ORF">BBJ29_006761</name>
    <name evidence="13" type="ORF">BBP00_00005362</name>
</gene>
<dbReference type="PROSITE" id="PS51471">
    <property type="entry name" value="FE2OG_OXY"/>
    <property type="match status" value="1"/>
</dbReference>
<accession>A0A3F2RP40</accession>
<evidence type="ECO:0000256" key="1">
    <source>
        <dbReference type="ARBA" id="ARBA00001961"/>
    </source>
</evidence>
<dbReference type="Pfam" id="PF13640">
    <property type="entry name" value="2OG-FeII_Oxy_3"/>
    <property type="match status" value="1"/>
</dbReference>
<keyword evidence="5 9" id="KW-0560">Oxidoreductase</keyword>
<dbReference type="Gene3D" id="1.10.1040.10">
    <property type="entry name" value="N-(1-d-carboxylethyl)-l-norvaline Dehydrogenase, domain 2"/>
    <property type="match status" value="1"/>
</dbReference>
<evidence type="ECO:0000256" key="8">
    <source>
        <dbReference type="ARBA" id="ARBA00048683"/>
    </source>
</evidence>
<dbReference type="EC" id="1.1.1.8" evidence="10"/>
<evidence type="ECO:0000256" key="7">
    <source>
        <dbReference type="ARBA" id="ARBA00023027"/>
    </source>
</evidence>
<dbReference type="SUPFAM" id="SSF51735">
    <property type="entry name" value="NAD(P)-binding Rossmann-fold domains"/>
    <property type="match status" value="1"/>
</dbReference>
<evidence type="ECO:0000313" key="14">
    <source>
        <dbReference type="Proteomes" id="UP000277300"/>
    </source>
</evidence>
<dbReference type="SUPFAM" id="SSF48179">
    <property type="entry name" value="6-phosphogluconate dehydrogenase C-terminal domain-like"/>
    <property type="match status" value="1"/>
</dbReference>
<dbReference type="GO" id="GO:0042803">
    <property type="term" value="F:protein homodimerization activity"/>
    <property type="evidence" value="ECO:0007669"/>
    <property type="project" value="InterPro"/>
</dbReference>
<comment type="cofactor">
    <cofactor evidence="1">
        <name>L-ascorbate</name>
        <dbReference type="ChEBI" id="CHEBI:38290"/>
    </cofactor>
</comment>
<dbReference type="PRINTS" id="PR00077">
    <property type="entry name" value="GPDHDRGNASE"/>
</dbReference>
<dbReference type="SUPFAM" id="SSF51197">
    <property type="entry name" value="Clavaminate synthase-like"/>
    <property type="match status" value="1"/>
</dbReference>
<dbReference type="SMART" id="SM00702">
    <property type="entry name" value="P4Hc"/>
    <property type="match status" value="1"/>
</dbReference>
<dbReference type="InterPro" id="IPR006109">
    <property type="entry name" value="G3P_DH_NAD-dep_C"/>
</dbReference>
<dbReference type="FunFam" id="1.10.1040.10:FF:000004">
    <property type="entry name" value="Glycerol-3-phosphate dehydrogenase [NAD(+)]"/>
    <property type="match status" value="1"/>
</dbReference>
<dbReference type="Gene3D" id="3.40.50.720">
    <property type="entry name" value="NAD(P)-binding Rossmann-like Domain"/>
    <property type="match status" value="1"/>
</dbReference>
<dbReference type="GO" id="GO:0051287">
    <property type="term" value="F:NAD binding"/>
    <property type="evidence" value="ECO:0007669"/>
    <property type="project" value="UniProtKB-UniRule"/>
</dbReference>
<dbReference type="Proteomes" id="UP000277300">
    <property type="component" value="Unassembled WGS sequence"/>
</dbReference>
<dbReference type="GO" id="GO:0005975">
    <property type="term" value="P:carbohydrate metabolic process"/>
    <property type="evidence" value="ECO:0007669"/>
    <property type="project" value="InterPro"/>
</dbReference>
<evidence type="ECO:0000256" key="2">
    <source>
        <dbReference type="ARBA" id="ARBA00011009"/>
    </source>
</evidence>
<dbReference type="InterPro" id="IPR006620">
    <property type="entry name" value="Pro_4_hyd_alph"/>
</dbReference>
<reference evidence="14 15" key="1">
    <citation type="submission" date="2018-07" db="EMBL/GenBank/DDBJ databases">
        <title>Genome sequencing of oomycete isolates from Chile give support for New Zealand origin for Phytophthora kernoviae and make available the first Nothophytophthora sp. genome.</title>
        <authorList>
            <person name="Studholme D.J."/>
            <person name="Sanfuentes E."/>
            <person name="Panda P."/>
            <person name="Hill R."/>
            <person name="Sambles C."/>
            <person name="Grant M."/>
            <person name="Williams N.M."/>
            <person name="Mcdougal R.L."/>
        </authorList>
    </citation>
    <scope>NUCLEOTIDE SEQUENCE [LARGE SCALE GENOMIC DNA]</scope>
    <source>
        <strain evidence="13">Chile6</strain>
        <strain evidence="12">Chile7</strain>
    </source>
</reference>
<dbReference type="GO" id="GO:0046168">
    <property type="term" value="P:glycerol-3-phosphate catabolic process"/>
    <property type="evidence" value="ECO:0007669"/>
    <property type="project" value="UniProtKB-UniRule"/>
</dbReference>
<evidence type="ECO:0000256" key="10">
    <source>
        <dbReference type="RuleBase" id="RU361243"/>
    </source>
</evidence>
<evidence type="ECO:0000256" key="9">
    <source>
        <dbReference type="RuleBase" id="RU000437"/>
    </source>
</evidence>
<dbReference type="GO" id="GO:0031418">
    <property type="term" value="F:L-ascorbic acid binding"/>
    <property type="evidence" value="ECO:0007669"/>
    <property type="project" value="InterPro"/>
</dbReference>
<sequence length="686" mass="77109">MPQKVCLVGSGNWGSAIARIIGENTKKQSETFERDINMWVFEEQVNGRKLTEIINEEHENVKYLPGYKLPENIIAVPDLQEAVRGADILIFCVPHQFLGRMLTSIKEQGLKEGAMAVSLIKGIDFDENGVVLVSNIIRKALDIDCSVLMGANVANEVAAGDFCESTLGCADLRHGAVLRELFNAPSFRVDVALDPHGVEMCGALKNVVALGAGFCDGLKYGGNTKAAIIRIGLSEMKKFCFKYFDGVKEDTFFESCGIADLITTCFGGRNRKCAEAFVTQKVTWEELERTMLNGQMLQGTLTSKEVFGILKEHNAIEQFPLFTAIYRIAFEGADPATITQLEDAQNLTIMTDSFPGVYKESFTRDYERLHRKITRDACEQLDQKGYAVIDDCFGHGWASALLEEMHWLHQQEHFKPNKTQFGLTQNGKDGKPQAFHFVKPHIYEVDLHDASLRTKVPELDALFHSTELLQVLSSFLPQYELQFSTSGRTLKLQRNAGSGGCFPCHYDNPGASNKRKVTCLLYLNEGWKQGDGGEVQLLPFLQQPVTVAPKMDRVVLFQSDWMLHRVLPSNAERYVLTIWLDGARVNSPEDSQLRLTQSDLADWFGFLERLGRSPVQRLLSRGVYEEEYYESLMECMQSTAAEGCVELLKSHETHLENVKRNAPLYGFIQRLRDVRAMNGEDPVYFG</sequence>
<dbReference type="Gene3D" id="2.60.120.620">
    <property type="entry name" value="q2cbj1_9rhob like domain"/>
    <property type="match status" value="1"/>
</dbReference>
<dbReference type="FunFam" id="3.40.50.720:FF:000549">
    <property type="entry name" value="Glycerol-3-phosphate dehydrogenase [NAD(+)]"/>
    <property type="match status" value="1"/>
</dbReference>
<dbReference type="Pfam" id="PF01210">
    <property type="entry name" value="NAD_Gly3P_dh_N"/>
    <property type="match status" value="1"/>
</dbReference>
<dbReference type="PANTHER" id="PTHR11728">
    <property type="entry name" value="GLYCEROL-3-PHOSPHATE DEHYDROGENASE"/>
    <property type="match status" value="1"/>
</dbReference>
<dbReference type="EMBL" id="MBDO02000154">
    <property type="protein sequence ID" value="RLN61502.1"/>
    <property type="molecule type" value="Genomic_DNA"/>
</dbReference>
<dbReference type="InterPro" id="IPR008927">
    <property type="entry name" value="6-PGluconate_DH-like_C_sf"/>
</dbReference>
<dbReference type="InterPro" id="IPR011128">
    <property type="entry name" value="G3P_DH_NAD-dep_N"/>
</dbReference>
<evidence type="ECO:0000256" key="6">
    <source>
        <dbReference type="ARBA" id="ARBA00023004"/>
    </source>
</evidence>
<comment type="catalytic activity">
    <reaction evidence="8 10">
        <text>sn-glycerol 3-phosphate + NAD(+) = dihydroxyacetone phosphate + NADH + H(+)</text>
        <dbReference type="Rhea" id="RHEA:11092"/>
        <dbReference type="ChEBI" id="CHEBI:15378"/>
        <dbReference type="ChEBI" id="CHEBI:57540"/>
        <dbReference type="ChEBI" id="CHEBI:57597"/>
        <dbReference type="ChEBI" id="CHEBI:57642"/>
        <dbReference type="ChEBI" id="CHEBI:57945"/>
        <dbReference type="EC" id="1.1.1.8"/>
    </reaction>
</comment>
<proteinExistence type="inferred from homology"/>
<dbReference type="EMBL" id="MBAD02001837">
    <property type="protein sequence ID" value="RLN51580.1"/>
    <property type="molecule type" value="Genomic_DNA"/>
</dbReference>
<dbReference type="PROSITE" id="PS00957">
    <property type="entry name" value="NAD_G3PDH"/>
    <property type="match status" value="1"/>
</dbReference>
<protein>
    <recommendedName>
        <fullName evidence="10">Glycerol-3-phosphate dehydrogenase [NAD(+)]</fullName>
        <ecNumber evidence="10">1.1.1.8</ecNumber>
    </recommendedName>
</protein>
<dbReference type="OrthoDB" id="10263760at2759"/>
<feature type="domain" description="Fe2OG dioxygenase" evidence="11">
    <location>
        <begin position="485"/>
        <end position="582"/>
    </location>
</feature>
<keyword evidence="7 9" id="KW-0520">NAD</keyword>
<dbReference type="GO" id="GO:0005829">
    <property type="term" value="C:cytosol"/>
    <property type="evidence" value="ECO:0007669"/>
    <property type="project" value="TreeGrafter"/>
</dbReference>
<dbReference type="NCBIfam" id="TIGR03376">
    <property type="entry name" value="glycerol3P_DH"/>
    <property type="match status" value="1"/>
</dbReference>
<dbReference type="InterPro" id="IPR044862">
    <property type="entry name" value="Pro_4_hyd_alph_FE2OG_OXY"/>
</dbReference>
<dbReference type="Proteomes" id="UP000284657">
    <property type="component" value="Unassembled WGS sequence"/>
</dbReference>
<organism evidence="13 14">
    <name type="scientific">Phytophthora kernoviae</name>
    <dbReference type="NCBI Taxonomy" id="325452"/>
    <lineage>
        <taxon>Eukaryota</taxon>
        <taxon>Sar</taxon>
        <taxon>Stramenopiles</taxon>
        <taxon>Oomycota</taxon>
        <taxon>Peronosporomycetes</taxon>
        <taxon>Peronosporales</taxon>
        <taxon>Peronosporaceae</taxon>
        <taxon>Phytophthora</taxon>
    </lineage>
</organism>
<dbReference type="GO" id="GO:0051213">
    <property type="term" value="F:dioxygenase activity"/>
    <property type="evidence" value="ECO:0007669"/>
    <property type="project" value="UniProtKB-KW"/>
</dbReference>
<dbReference type="PANTHER" id="PTHR11728:SF8">
    <property type="entry name" value="GLYCEROL-3-PHOSPHATE DEHYDROGENASE [NAD(+)]-RELATED"/>
    <property type="match status" value="1"/>
</dbReference>
<keyword evidence="6" id="KW-0408">Iron</keyword>
<evidence type="ECO:0000313" key="15">
    <source>
        <dbReference type="Proteomes" id="UP000284657"/>
    </source>
</evidence>
<dbReference type="Pfam" id="PF07479">
    <property type="entry name" value="NAD_Gly3P_dh_C"/>
    <property type="match status" value="1"/>
</dbReference>
<evidence type="ECO:0000313" key="13">
    <source>
        <dbReference type="EMBL" id="RLN61502.1"/>
    </source>
</evidence>
<dbReference type="GO" id="GO:0005506">
    <property type="term" value="F:iron ion binding"/>
    <property type="evidence" value="ECO:0007669"/>
    <property type="project" value="InterPro"/>
</dbReference>
<dbReference type="InterPro" id="IPR013328">
    <property type="entry name" value="6PGD_dom2"/>
</dbReference>
<dbReference type="GO" id="GO:0016705">
    <property type="term" value="F:oxidoreductase activity, acting on paired donors, with incorporation or reduction of molecular oxygen"/>
    <property type="evidence" value="ECO:0007669"/>
    <property type="project" value="InterPro"/>
</dbReference>